<dbReference type="PaxDb" id="44689-DDB0238341"/>
<dbReference type="AlphaFoldDB" id="Q54YU5"/>
<keyword evidence="7" id="KW-1185">Reference proteome</keyword>
<evidence type="ECO:0000256" key="1">
    <source>
        <dbReference type="ARBA" id="ARBA00022722"/>
    </source>
</evidence>
<keyword evidence="4" id="KW-1133">Transmembrane helix</keyword>
<name>Q54YU5_DICDI</name>
<dbReference type="InParanoid" id="Q54YU5"/>
<feature type="compositionally biased region" description="Low complexity" evidence="3">
    <location>
        <begin position="362"/>
        <end position="375"/>
    </location>
</feature>
<dbReference type="VEuPathDB" id="AmoebaDB:DDB_G0278593"/>
<dbReference type="SUPFAM" id="SSF53098">
    <property type="entry name" value="Ribonuclease H-like"/>
    <property type="match status" value="1"/>
</dbReference>
<dbReference type="InterPro" id="IPR036397">
    <property type="entry name" value="RNaseH_sf"/>
</dbReference>
<evidence type="ECO:0000256" key="2">
    <source>
        <dbReference type="ARBA" id="ARBA00022801"/>
    </source>
</evidence>
<evidence type="ECO:0000256" key="3">
    <source>
        <dbReference type="SAM" id="MobiDB-lite"/>
    </source>
</evidence>
<protein>
    <submittedName>
        <fullName evidence="6">3'-5' exonuclease domain-containing protein</fullName>
    </submittedName>
</protein>
<proteinExistence type="predicted"/>
<dbReference type="Proteomes" id="UP000002195">
    <property type="component" value="Unassembled WGS sequence"/>
</dbReference>
<dbReference type="GO" id="GO:0008408">
    <property type="term" value="F:3'-5' exonuclease activity"/>
    <property type="evidence" value="ECO:0000318"/>
    <property type="project" value="GO_Central"/>
</dbReference>
<feature type="domain" description="3'-5' exonuclease" evidence="5">
    <location>
        <begin position="162"/>
        <end position="326"/>
    </location>
</feature>
<dbReference type="PANTHER" id="PTHR13620:SF104">
    <property type="entry name" value="EXONUCLEASE 3'-5' DOMAIN-CONTAINING PROTEIN 2"/>
    <property type="match status" value="1"/>
</dbReference>
<reference evidence="6 7" key="1">
    <citation type="journal article" date="2005" name="Nature">
        <title>The genome of the social amoeba Dictyostelium discoideum.</title>
        <authorList>
            <consortium name="The Dictyostelium discoideum Sequencing Consortium"/>
            <person name="Eichinger L."/>
            <person name="Pachebat J.A."/>
            <person name="Glockner G."/>
            <person name="Rajandream M.A."/>
            <person name="Sucgang R."/>
            <person name="Berriman M."/>
            <person name="Song J."/>
            <person name="Olsen R."/>
            <person name="Szafranski K."/>
            <person name="Xu Q."/>
            <person name="Tunggal B."/>
            <person name="Kummerfeld S."/>
            <person name="Madera M."/>
            <person name="Konfortov B.A."/>
            <person name="Rivero F."/>
            <person name="Bankier A.T."/>
            <person name="Lehmann R."/>
            <person name="Hamlin N."/>
            <person name="Davies R."/>
            <person name="Gaudet P."/>
            <person name="Fey P."/>
            <person name="Pilcher K."/>
            <person name="Chen G."/>
            <person name="Saunders D."/>
            <person name="Sodergren E."/>
            <person name="Davis P."/>
            <person name="Kerhornou A."/>
            <person name="Nie X."/>
            <person name="Hall N."/>
            <person name="Anjard C."/>
            <person name="Hemphill L."/>
            <person name="Bason N."/>
            <person name="Farbrother P."/>
            <person name="Desany B."/>
            <person name="Just E."/>
            <person name="Morio T."/>
            <person name="Rost R."/>
            <person name="Churcher C."/>
            <person name="Cooper J."/>
            <person name="Haydock S."/>
            <person name="van Driessche N."/>
            <person name="Cronin A."/>
            <person name="Goodhead I."/>
            <person name="Muzny D."/>
            <person name="Mourier T."/>
            <person name="Pain A."/>
            <person name="Lu M."/>
            <person name="Harper D."/>
            <person name="Lindsay R."/>
            <person name="Hauser H."/>
            <person name="James K."/>
            <person name="Quiles M."/>
            <person name="Madan Babu M."/>
            <person name="Saito T."/>
            <person name="Buchrieser C."/>
            <person name="Wardroper A."/>
            <person name="Felder M."/>
            <person name="Thangavelu M."/>
            <person name="Johnson D."/>
            <person name="Knights A."/>
            <person name="Loulseged H."/>
            <person name="Mungall K."/>
            <person name="Oliver K."/>
            <person name="Price C."/>
            <person name="Quail M.A."/>
            <person name="Urushihara H."/>
            <person name="Hernandez J."/>
            <person name="Rabbinowitsch E."/>
            <person name="Steffen D."/>
            <person name="Sanders M."/>
            <person name="Ma J."/>
            <person name="Kohara Y."/>
            <person name="Sharp S."/>
            <person name="Simmonds M."/>
            <person name="Spiegler S."/>
            <person name="Tivey A."/>
            <person name="Sugano S."/>
            <person name="White B."/>
            <person name="Walker D."/>
            <person name="Woodward J."/>
            <person name="Winckler T."/>
            <person name="Tanaka Y."/>
            <person name="Shaulsky G."/>
            <person name="Schleicher M."/>
            <person name="Weinstock G."/>
            <person name="Rosenthal A."/>
            <person name="Cox E.C."/>
            <person name="Chisholm R.L."/>
            <person name="Gibbs R."/>
            <person name="Loomis W.F."/>
            <person name="Platzer M."/>
            <person name="Kay R.R."/>
            <person name="Williams J."/>
            <person name="Dear P.H."/>
            <person name="Noegel A.A."/>
            <person name="Barrell B."/>
            <person name="Kuspa A."/>
        </authorList>
    </citation>
    <scope>NUCLEOTIDE SEQUENCE [LARGE SCALE GENOMIC DNA]</scope>
    <source>
        <strain evidence="6 7">AX4</strain>
    </source>
</reference>
<gene>
    <name evidence="6" type="primary">exdl2B</name>
    <name evidence="6" type="ORF">DDB_G0278593</name>
</gene>
<dbReference type="eggNOG" id="KOG4373">
    <property type="taxonomic scope" value="Eukaryota"/>
</dbReference>
<comment type="caution">
    <text evidence="6">The sequence shown here is derived from an EMBL/GenBank/DDBJ whole genome shotgun (WGS) entry which is preliminary data.</text>
</comment>
<dbReference type="Gene3D" id="3.30.420.10">
    <property type="entry name" value="Ribonuclease H-like superfamily/Ribonuclease H"/>
    <property type="match status" value="1"/>
</dbReference>
<dbReference type="dictyBase" id="DDB_G0278593">
    <property type="gene designation" value="exdl2B"/>
</dbReference>
<evidence type="ECO:0000313" key="6">
    <source>
        <dbReference type="EMBL" id="EAL68469.2"/>
    </source>
</evidence>
<dbReference type="GO" id="GO:0005737">
    <property type="term" value="C:cytoplasm"/>
    <property type="evidence" value="ECO:0000318"/>
    <property type="project" value="GO_Central"/>
</dbReference>
<dbReference type="SMART" id="SM00474">
    <property type="entry name" value="35EXOc"/>
    <property type="match status" value="1"/>
</dbReference>
<dbReference type="InterPro" id="IPR002562">
    <property type="entry name" value="3'-5'_exonuclease_dom"/>
</dbReference>
<dbReference type="PANTHER" id="PTHR13620">
    <property type="entry name" value="3-5 EXONUCLEASE"/>
    <property type="match status" value="1"/>
</dbReference>
<dbReference type="Pfam" id="PF01612">
    <property type="entry name" value="DNA_pol_A_exo1"/>
    <property type="match status" value="1"/>
</dbReference>
<accession>Q54YU5</accession>
<dbReference type="STRING" id="44689.Q54YU5"/>
<dbReference type="GeneID" id="8621318"/>
<dbReference type="InterPro" id="IPR051132">
    <property type="entry name" value="3-5_Exonuclease_domain"/>
</dbReference>
<feature type="transmembrane region" description="Helical" evidence="4">
    <location>
        <begin position="20"/>
        <end position="35"/>
    </location>
</feature>
<dbReference type="CDD" id="cd06141">
    <property type="entry name" value="WRN_exo"/>
    <property type="match status" value="1"/>
</dbReference>
<dbReference type="EMBL" id="AAFI02000023">
    <property type="protein sequence ID" value="EAL68469.2"/>
    <property type="molecule type" value="Genomic_DNA"/>
</dbReference>
<dbReference type="PhylomeDB" id="Q54YU5"/>
<dbReference type="FunCoup" id="Q54YU5">
    <property type="interactions" value="274"/>
</dbReference>
<dbReference type="KEGG" id="ddi:DDB_G0278593"/>
<dbReference type="RefSeq" id="XP_642107.2">
    <property type="nucleotide sequence ID" value="XM_637015.2"/>
</dbReference>
<dbReference type="InterPro" id="IPR012337">
    <property type="entry name" value="RNaseH-like_sf"/>
</dbReference>
<dbReference type="SMR" id="Q54YU5"/>
<dbReference type="GO" id="GO:0005634">
    <property type="term" value="C:nucleus"/>
    <property type="evidence" value="ECO:0000318"/>
    <property type="project" value="GO_Central"/>
</dbReference>
<keyword evidence="4" id="KW-0812">Transmembrane</keyword>
<sequence>MRTISQKLILFLSKNQKLKYFFNTSILLLVFYWIYKNVLIKKNKNKNNNHDDHVNQKIQNIQENQKTTTQNIQNKRNEDTTTTKNYFKLSNDIKIHVLSTPEECDLILNEFYQSLLLKMVDDKNSPPMIDGADGVIINQQQTTTELLLFPNCNEINNDGLDFIIGFDAEWGNPNSIFDDKIDDKTTKTHYNHKVALIQLSSKNETFLIQVSQMEKIPISLEQILTDPRLIKVGVAVSQDAATIFQTFSVVTKGYVDLVPIARLTNYEGNGLASLALNVMNVTLNKSNKIRCGHWENKKLSNDQIHYAAADAWVGREIFEIMFNTYKNSKTDPNDKKDLVYTLCRQFTGASFKSINKLKNRENNNNGNNNDNTNNKPIKENMLKKTVPDKRVLYDNCLMYSPDDVLLSSISKKKVEWYVSRQLADIIKEEPLSIKLKFQPHGEGHSGDQFYLASKENICVVCGSTHKILRHSMVPHCYRQYLPEEIKSHSSHDVILVCCDCHAILDKKNQIMKMIISQQYNVPIDNENKQFITDHTLLKITQIASIVKNNFYSTGNNNNISEDNLIKGNKKCKKNIPDEKLEEMKKIVMEYIGKEEINVEDLDEILKLNPKQKNENYIPHEKKVIDKVLAMGEKGIFEFIRSWRKNFVESVQPKFLPEHWSIDKVVCCDNGHRKPKDQRQKQIQNQE</sequence>
<evidence type="ECO:0000256" key="4">
    <source>
        <dbReference type="SAM" id="Phobius"/>
    </source>
</evidence>
<dbReference type="GO" id="GO:0006139">
    <property type="term" value="P:nucleobase-containing compound metabolic process"/>
    <property type="evidence" value="ECO:0007669"/>
    <property type="project" value="InterPro"/>
</dbReference>
<organism evidence="6 7">
    <name type="scientific">Dictyostelium discoideum</name>
    <name type="common">Social amoeba</name>
    <dbReference type="NCBI Taxonomy" id="44689"/>
    <lineage>
        <taxon>Eukaryota</taxon>
        <taxon>Amoebozoa</taxon>
        <taxon>Evosea</taxon>
        <taxon>Eumycetozoa</taxon>
        <taxon>Dictyostelia</taxon>
        <taxon>Dictyosteliales</taxon>
        <taxon>Dictyosteliaceae</taxon>
        <taxon>Dictyostelium</taxon>
    </lineage>
</organism>
<dbReference type="HOGENOM" id="CLU_401397_0_0_1"/>
<keyword evidence="1" id="KW-0540">Nuclease</keyword>
<evidence type="ECO:0000259" key="5">
    <source>
        <dbReference type="SMART" id="SM00474"/>
    </source>
</evidence>
<dbReference type="FunFam" id="3.30.420.10:FF:000321">
    <property type="entry name" value="3'-5' exonuclease domain-containing protein"/>
    <property type="match status" value="1"/>
</dbReference>
<keyword evidence="6" id="KW-0269">Exonuclease</keyword>
<feature type="region of interest" description="Disordered" evidence="3">
    <location>
        <begin position="358"/>
        <end position="378"/>
    </location>
</feature>
<dbReference type="GO" id="GO:0003676">
    <property type="term" value="F:nucleic acid binding"/>
    <property type="evidence" value="ECO:0007669"/>
    <property type="project" value="InterPro"/>
</dbReference>
<keyword evidence="4" id="KW-0472">Membrane</keyword>
<dbReference type="OMA" id="CAHGERV"/>
<keyword evidence="2" id="KW-0378">Hydrolase</keyword>
<evidence type="ECO:0000313" key="7">
    <source>
        <dbReference type="Proteomes" id="UP000002195"/>
    </source>
</evidence>